<evidence type="ECO:0000256" key="10">
    <source>
        <dbReference type="ARBA" id="ARBA00024062"/>
    </source>
</evidence>
<feature type="compositionally biased region" description="Low complexity" evidence="13">
    <location>
        <begin position="104"/>
        <end position="117"/>
    </location>
</feature>
<dbReference type="Gene3D" id="3.20.20.80">
    <property type="entry name" value="Glycosidases"/>
    <property type="match status" value="1"/>
</dbReference>
<keyword evidence="4" id="KW-0732">Signal</keyword>
<dbReference type="CDD" id="cd02860">
    <property type="entry name" value="E_set_Pullulanase"/>
    <property type="match status" value="1"/>
</dbReference>
<evidence type="ECO:0000256" key="8">
    <source>
        <dbReference type="ARBA" id="ARBA00023295"/>
    </source>
</evidence>
<evidence type="ECO:0000313" key="15">
    <source>
        <dbReference type="EMBL" id="ESK65013.1"/>
    </source>
</evidence>
<dbReference type="Gene3D" id="2.60.40.10">
    <property type="entry name" value="Immunoglobulins"/>
    <property type="match status" value="1"/>
</dbReference>
<evidence type="ECO:0000313" key="16">
    <source>
        <dbReference type="Proteomes" id="UP000019050"/>
    </source>
</evidence>
<protein>
    <recommendedName>
        <fullName evidence="10">pullulanase</fullName>
        <ecNumber evidence="10">3.2.1.41</ecNumber>
    </recommendedName>
    <alternativeName>
        <fullName evidence="11">Alpha-dextrin endo-1,6-alpha-glucosidase</fullName>
    </alternativeName>
    <alternativeName>
        <fullName evidence="12">Pullulan 6-glucanohydrolase</fullName>
    </alternativeName>
</protein>
<dbReference type="SMART" id="SM00642">
    <property type="entry name" value="Aamy"/>
    <property type="match status" value="1"/>
</dbReference>
<evidence type="ECO:0000256" key="7">
    <source>
        <dbReference type="ARBA" id="ARBA00023088"/>
    </source>
</evidence>
<keyword evidence="2" id="KW-0134">Cell wall</keyword>
<dbReference type="SUPFAM" id="SSF81296">
    <property type="entry name" value="E set domains"/>
    <property type="match status" value="1"/>
</dbReference>
<dbReference type="PANTHER" id="PTHR43002">
    <property type="entry name" value="GLYCOGEN DEBRANCHING ENZYME"/>
    <property type="match status" value="1"/>
</dbReference>
<dbReference type="Pfam" id="PF04650">
    <property type="entry name" value="YSIRK_signal"/>
    <property type="match status" value="1"/>
</dbReference>
<dbReference type="Gene3D" id="2.60.40.1220">
    <property type="match status" value="1"/>
</dbReference>
<feature type="domain" description="Gram-positive cocci surface proteins LPxTG" evidence="14">
    <location>
        <begin position="1240"/>
        <end position="1276"/>
    </location>
</feature>
<dbReference type="Gene3D" id="2.60.40.1110">
    <property type="match status" value="2"/>
</dbReference>
<evidence type="ECO:0000256" key="3">
    <source>
        <dbReference type="ARBA" id="ARBA00022525"/>
    </source>
</evidence>
<dbReference type="CDD" id="cd10315">
    <property type="entry name" value="CBM41_pullulanase"/>
    <property type="match status" value="1"/>
</dbReference>
<keyword evidence="6" id="KW-0106">Calcium</keyword>
<dbReference type="InterPro" id="IPR005877">
    <property type="entry name" value="YSIRK_signal_dom"/>
</dbReference>
<dbReference type="NCBIfam" id="TIGR01167">
    <property type="entry name" value="LPXTG_anchor"/>
    <property type="match status" value="1"/>
</dbReference>
<dbReference type="InterPro" id="IPR004193">
    <property type="entry name" value="Glyco_hydro_13_N"/>
</dbReference>
<evidence type="ECO:0000256" key="11">
    <source>
        <dbReference type="ARBA" id="ARBA00029618"/>
    </source>
</evidence>
<dbReference type="InterPro" id="IPR006047">
    <property type="entry name" value="GH13_cat_dom"/>
</dbReference>
<accession>W1Q1W2</accession>
<dbReference type="Pfam" id="PF18033">
    <property type="entry name" value="SpuA_C"/>
    <property type="match status" value="1"/>
</dbReference>
<dbReference type="SUPFAM" id="SSF51445">
    <property type="entry name" value="(Trans)glycosidases"/>
    <property type="match status" value="1"/>
</dbReference>
<dbReference type="eggNOG" id="COG1523">
    <property type="taxonomic scope" value="Bacteria"/>
</dbReference>
<dbReference type="GO" id="GO:0030246">
    <property type="term" value="F:carbohydrate binding"/>
    <property type="evidence" value="ECO:0007669"/>
    <property type="project" value="InterPro"/>
</dbReference>
<sequence length="1276" mass="138928">MKDMQPTQARRQERYGIKKLSVGVASVLVATTLYFLPGSAQVLAASQANEEASSSQLALAPSAGAGNQATPAPAGQADAGQADSGKPADQDTSAGQADGKKPADASQAADGAQASDGTNPANAASPADGDKPTDGTNPADSTKPTDGTNPANSTKPTDSTSPADTAKPANPEAGASPTATPAVTAQVAPADQAPEIPAGHFRMHFAKLPSDNISEIGAWVWGSGVQAPSDNWPTGAMRFSEDKKTAYGYYLDVPVTPQATAINYLLNNVNDGSKKFTEDLSLAITNPQMKQAWLDENYQASVEEPIPANKNRLRVHYHRADGQYDNWGLWVWGKDVEHPSSDWPKGALEFNQSGPFGRYLDLPITELGKDIHFLLVNKATSKQTKDMSFSDRANHEQVYLHDEEDTVYTTPFKTLSERITRAEVTAPHQVLANFTAVDQLDLAKVQQDLAVTTNTGQTVKVTKIEVDAANKRLVLTTQEDVSRTPLKLTYHDETVNSQTGWKLTDSLYNYQGELGSTLQADGSALMRLWAPSADAVTAVLYDKDNPDQVVARVPLTKDASTGLWTVTLDGRNTPAKNLDGYFYHYQVDRGGQSVLVLDPYAKSLAKWDQATAKEKVAKAAIVDPNKIGPKLSYANIPGFKKREDAVIYEAHVRDFTSDPKLEGQLKSPFGTFSAFAERLGYLKQLGVTHIQLLPVMSYYFANESARAQRELQPSTQNNNYNWGYDPQSYFSLSGMYASDPSKPQARIEEFKQLIKAIHDQGMGVIMDVVYNHTAKTHIFEDIEPGYYHFMNADGSPRENFGGGRLGTTHKMARRVLVDSIKYWTDTFKVDGFRFDMMGDHDAEAIAQAYRAASALNPKVFMLGEGWRTFVGDEGEPVQAADQDWMRSTDGVAVFSDEIRNELKSGYPSEGQPRFLTGGPRNVYQIFNNIIANPSNFIADSPGDVIQYIAAHDNLTLHDIIAQSIKKDPKTHAAEIHQRIRLGNLMILTSQGTPFIHSGQEMGRTKQLLDPAYKHKVDDDKAPYKTHLLVDEQGKPFDYPYFVHDSYDSSDSINRFDWSKVAGDGQYPHNQATLAYTRGLIALRKSTDAFRKGTAKEIADQVTMMTSPDIADSDNVIAYQAVDSNGDRYVVVVNADNKVRKLRFNADRFPGLDKAEALVDGARAGTQALTDLVGVAYDAESVTLQPLTATILRIKAKPDQAPQPEPDQGNQAPDRIDPLSVARAGFGGFGGDVAQAPAGQLPATGESQAPLSLWAAVMAGLGSLMVGLGLKKEREAQ</sequence>
<dbReference type="Gene3D" id="2.60.40.1180">
    <property type="entry name" value="Golgi alpha-mannosidase II"/>
    <property type="match status" value="1"/>
</dbReference>
<dbReference type="GeneID" id="84817223"/>
<dbReference type="InterPro" id="IPR013784">
    <property type="entry name" value="Carb-bd-like_fold"/>
</dbReference>
<feature type="compositionally biased region" description="Low complexity" evidence="13">
    <location>
        <begin position="45"/>
        <end position="83"/>
    </location>
</feature>
<dbReference type="Proteomes" id="UP000019050">
    <property type="component" value="Unassembled WGS sequence"/>
</dbReference>
<evidence type="ECO:0000256" key="5">
    <source>
        <dbReference type="ARBA" id="ARBA00022801"/>
    </source>
</evidence>
<evidence type="ECO:0000256" key="4">
    <source>
        <dbReference type="ARBA" id="ARBA00022729"/>
    </source>
</evidence>
<reference evidence="15" key="1">
    <citation type="submission" date="2013-06" db="EMBL/GenBank/DDBJ databases">
        <authorList>
            <person name="Weinstock G."/>
            <person name="Sodergren E."/>
            <person name="Clifton S."/>
            <person name="Fulton L."/>
            <person name="Fulton B."/>
            <person name="Courtney L."/>
            <person name="Fronick C."/>
            <person name="Harrison M."/>
            <person name="Strong C."/>
            <person name="Farmer C."/>
            <person name="Delahaunty K."/>
            <person name="Markovic C."/>
            <person name="Hall O."/>
            <person name="Minx P."/>
            <person name="Tomlinson C."/>
            <person name="Mitreva M."/>
            <person name="Nelson J."/>
            <person name="Hou S."/>
            <person name="Wollam A."/>
            <person name="Pepin K.H."/>
            <person name="Johnson M."/>
            <person name="Bhonagiri V."/>
            <person name="Nash W.E."/>
            <person name="Warren W."/>
            <person name="Chinwalla A."/>
            <person name="Mardis E.R."/>
            <person name="Wilson R.K."/>
        </authorList>
    </citation>
    <scope>NUCLEOTIDE SEQUENCE [LARGE SCALE GENOMIC DNA]</scope>
    <source>
        <strain evidence="15">ATCC 49176</strain>
    </source>
</reference>
<dbReference type="STRING" id="592010.GCWU000182_001745"/>
<keyword evidence="8" id="KW-0326">Glycosidase</keyword>
<dbReference type="CDD" id="cd11341">
    <property type="entry name" value="AmyAc_Pullulanase_LD-like"/>
    <property type="match status" value="1"/>
</dbReference>
<dbReference type="InterPro" id="IPR040806">
    <property type="entry name" value="SpuA_C"/>
</dbReference>
<evidence type="ECO:0000256" key="1">
    <source>
        <dbReference type="ARBA" id="ARBA00008061"/>
    </source>
</evidence>
<keyword evidence="16" id="KW-1185">Reference proteome</keyword>
<evidence type="ECO:0000256" key="9">
    <source>
        <dbReference type="ARBA" id="ARBA00023965"/>
    </source>
</evidence>
<dbReference type="EC" id="3.2.1.41" evidence="10"/>
<dbReference type="PROSITE" id="PS50847">
    <property type="entry name" value="GRAM_POS_ANCHORING"/>
    <property type="match status" value="1"/>
</dbReference>
<dbReference type="eggNOG" id="COG0366">
    <property type="taxonomic scope" value="Bacteria"/>
</dbReference>
<dbReference type="InterPro" id="IPR019931">
    <property type="entry name" value="LPXTG_anchor"/>
</dbReference>
<dbReference type="GO" id="GO:0005975">
    <property type="term" value="P:carbohydrate metabolic process"/>
    <property type="evidence" value="ECO:0007669"/>
    <property type="project" value="InterPro"/>
</dbReference>
<dbReference type="InterPro" id="IPR014756">
    <property type="entry name" value="Ig_E-set"/>
</dbReference>
<dbReference type="SUPFAM" id="SSF49452">
    <property type="entry name" value="Starch-binding domain-like"/>
    <property type="match status" value="2"/>
</dbReference>
<dbReference type="InterPro" id="IPR014755">
    <property type="entry name" value="Cu-Rt/internalin_Ig-like"/>
</dbReference>
<dbReference type="NCBIfam" id="TIGR01168">
    <property type="entry name" value="YSIRK_signal"/>
    <property type="match status" value="1"/>
</dbReference>
<keyword evidence="3" id="KW-0964">Secreted</keyword>
<dbReference type="Pfam" id="PF00128">
    <property type="entry name" value="Alpha-amylase"/>
    <property type="match status" value="1"/>
</dbReference>
<dbReference type="Pfam" id="PF02922">
    <property type="entry name" value="CBM_48"/>
    <property type="match status" value="1"/>
</dbReference>
<comment type="similarity">
    <text evidence="1">Belongs to the glycosyl hydrolase 13 family.</text>
</comment>
<dbReference type="SMR" id="W1Q1W2"/>
<feature type="compositionally biased region" description="Polar residues" evidence="13">
    <location>
        <begin position="134"/>
        <end position="163"/>
    </location>
</feature>
<evidence type="ECO:0000256" key="13">
    <source>
        <dbReference type="SAM" id="MobiDB-lite"/>
    </source>
</evidence>
<evidence type="ECO:0000256" key="12">
    <source>
        <dbReference type="ARBA" id="ARBA00031076"/>
    </source>
</evidence>
<dbReference type="EMBL" id="ACIN03000015">
    <property type="protein sequence ID" value="ESK65013.1"/>
    <property type="molecule type" value="Genomic_DNA"/>
</dbReference>
<dbReference type="OrthoDB" id="9761875at2"/>
<dbReference type="InterPro" id="IPR005323">
    <property type="entry name" value="CBM41_pullulanase"/>
</dbReference>
<name>W1Q1W2_ABIDE</name>
<dbReference type="InterPro" id="IPR013783">
    <property type="entry name" value="Ig-like_fold"/>
</dbReference>
<gene>
    <name evidence="15" type="ORF">GCWU000182_001745</name>
</gene>
<comment type="caution">
    <text evidence="15">The sequence shown here is derived from an EMBL/GenBank/DDBJ whole genome shotgun (WGS) entry which is preliminary data.</text>
</comment>
<dbReference type="AlphaFoldDB" id="W1Q1W2"/>
<keyword evidence="7" id="KW-0572">Peptidoglycan-anchor</keyword>
<organism evidence="15 16">
    <name type="scientific">Abiotrophia defectiva ATCC 49176</name>
    <dbReference type="NCBI Taxonomy" id="592010"/>
    <lineage>
        <taxon>Bacteria</taxon>
        <taxon>Bacillati</taxon>
        <taxon>Bacillota</taxon>
        <taxon>Bacilli</taxon>
        <taxon>Lactobacillales</taxon>
        <taxon>Aerococcaceae</taxon>
        <taxon>Abiotrophia</taxon>
    </lineage>
</organism>
<keyword evidence="5" id="KW-0378">Hydrolase</keyword>
<proteinExistence type="inferred from homology"/>
<dbReference type="InterPro" id="IPR017853">
    <property type="entry name" value="GH"/>
</dbReference>
<comment type="catalytic activity">
    <reaction evidence="9">
        <text>Hydrolysis of (1-&gt;6)-alpha-D-glucosidic linkages in pullulan, amylopectin and glycogen, and in the alpha- and beta-limit dextrins of amylopectin and glycogen.</text>
        <dbReference type="EC" id="3.2.1.41"/>
    </reaction>
</comment>
<dbReference type="HOGENOM" id="CLU_004744_0_0_9"/>
<dbReference type="RefSeq" id="WP_023392368.1">
    <property type="nucleotide sequence ID" value="NZ_KI535341.1"/>
</dbReference>
<dbReference type="InterPro" id="IPR013780">
    <property type="entry name" value="Glyco_hydro_b"/>
</dbReference>
<dbReference type="InterPro" id="IPR011838">
    <property type="entry name" value="Pullulan_Gpos"/>
</dbReference>
<dbReference type="NCBIfam" id="TIGR02102">
    <property type="entry name" value="pullulan_Gpos"/>
    <property type="match status" value="1"/>
</dbReference>
<dbReference type="Pfam" id="PF03714">
    <property type="entry name" value="PUD"/>
    <property type="match status" value="2"/>
</dbReference>
<evidence type="ECO:0000256" key="2">
    <source>
        <dbReference type="ARBA" id="ARBA00022512"/>
    </source>
</evidence>
<feature type="region of interest" description="Disordered" evidence="13">
    <location>
        <begin position="45"/>
        <end position="181"/>
    </location>
</feature>
<evidence type="ECO:0000259" key="14">
    <source>
        <dbReference type="PROSITE" id="PS50847"/>
    </source>
</evidence>
<evidence type="ECO:0000256" key="6">
    <source>
        <dbReference type="ARBA" id="ARBA00022837"/>
    </source>
</evidence>
<dbReference type="GO" id="GO:0051060">
    <property type="term" value="F:pullulanase activity"/>
    <property type="evidence" value="ECO:0007669"/>
    <property type="project" value="UniProtKB-EC"/>
</dbReference>